<name>A0A9X0R2L4_9PROT</name>
<gene>
    <name evidence="1" type="ORF">H7965_25645</name>
</gene>
<organism evidence="1 2">
    <name type="scientific">Siccirubricoccus deserti</name>
    <dbReference type="NCBI Taxonomy" id="2013562"/>
    <lineage>
        <taxon>Bacteria</taxon>
        <taxon>Pseudomonadati</taxon>
        <taxon>Pseudomonadota</taxon>
        <taxon>Alphaproteobacteria</taxon>
        <taxon>Acetobacterales</taxon>
        <taxon>Roseomonadaceae</taxon>
        <taxon>Siccirubricoccus</taxon>
    </lineage>
</organism>
<keyword evidence="2" id="KW-1185">Reference proteome</keyword>
<protein>
    <submittedName>
        <fullName evidence="1">Uncharacterized protein</fullName>
    </submittedName>
</protein>
<proteinExistence type="predicted"/>
<evidence type="ECO:0000313" key="1">
    <source>
        <dbReference type="EMBL" id="MBC4018651.1"/>
    </source>
</evidence>
<accession>A0A9X0R2L4</accession>
<dbReference type="Proteomes" id="UP000600101">
    <property type="component" value="Unassembled WGS sequence"/>
</dbReference>
<dbReference type="AlphaFoldDB" id="A0A9X0R2L4"/>
<reference evidence="1" key="1">
    <citation type="submission" date="2020-08" db="EMBL/GenBank/DDBJ databases">
        <authorList>
            <person name="Hu Y."/>
            <person name="Nguyen S.V."/>
            <person name="Li F."/>
            <person name="Fanning S."/>
        </authorList>
    </citation>
    <scope>NUCLEOTIDE SEQUENCE</scope>
    <source>
        <strain evidence="1">SYSU D8009</strain>
    </source>
</reference>
<comment type="caution">
    <text evidence="1">The sequence shown here is derived from an EMBL/GenBank/DDBJ whole genome shotgun (WGS) entry which is preliminary data.</text>
</comment>
<dbReference type="EMBL" id="JACOMF010000068">
    <property type="protein sequence ID" value="MBC4018651.1"/>
    <property type="molecule type" value="Genomic_DNA"/>
</dbReference>
<dbReference type="RefSeq" id="WP_186773396.1">
    <property type="nucleotide sequence ID" value="NZ_JACOMF010000068.1"/>
</dbReference>
<sequence length="286" mass="30470">MHAGTNRSGGGSQASPPLFPTVPAEAVVAAYAKAPGNEFSSGKIASPESSAALVANAFGFFLLRPADLPKLPSIPAEVEWPPTRIGLEKCVRFPWRGGLHPWLDALVDTPSHIVGVESKRYEPFRPRKPPVFSDAYWGDVWGGAMAPFLAMRDRLRDVPSAYLHLDAAQLVKHALGLRTMAKGSGKRPFLLYLHAEPLAWPNGTPVPPDRIRRHAEEAASFAEAVRGAEVEFATATYAELLAAMRGSGVPEVRRHAEDLTGLLAVSPGRSGGVALEVGGQGGPSHP</sequence>
<evidence type="ECO:0000313" key="2">
    <source>
        <dbReference type="Proteomes" id="UP000600101"/>
    </source>
</evidence>